<evidence type="ECO:0000313" key="2">
    <source>
        <dbReference type="EMBL" id="RZT02595.1"/>
    </source>
</evidence>
<dbReference type="RefSeq" id="WP_130433103.1">
    <property type="nucleotide sequence ID" value="NZ_SGXF01000001.1"/>
</dbReference>
<keyword evidence="3" id="KW-1185">Reference proteome</keyword>
<comment type="caution">
    <text evidence="2">The sequence shown here is derived from an EMBL/GenBank/DDBJ whole genome shotgun (WGS) entry which is preliminary data.</text>
</comment>
<keyword evidence="1" id="KW-0812">Transmembrane</keyword>
<accession>A0A4Q7PQ10</accession>
<reference evidence="2 3" key="1">
    <citation type="submission" date="2019-02" db="EMBL/GenBank/DDBJ databases">
        <title>Genomic Encyclopedia of Type Strains, Phase IV (KMG-IV): sequencing the most valuable type-strain genomes for metagenomic binning, comparative biology and taxonomic classification.</title>
        <authorList>
            <person name="Goeker M."/>
        </authorList>
    </citation>
    <scope>NUCLEOTIDE SEQUENCE [LARGE SCALE GENOMIC DNA]</scope>
    <source>
        <strain evidence="2 3">DSM 29486</strain>
    </source>
</reference>
<organism evidence="2 3">
    <name type="scientific">Cuneatibacter caecimuris</name>
    <dbReference type="NCBI Taxonomy" id="1796618"/>
    <lineage>
        <taxon>Bacteria</taxon>
        <taxon>Bacillati</taxon>
        <taxon>Bacillota</taxon>
        <taxon>Clostridia</taxon>
        <taxon>Lachnospirales</taxon>
        <taxon>Lachnospiraceae</taxon>
        <taxon>Cuneatibacter</taxon>
    </lineage>
</organism>
<feature type="transmembrane region" description="Helical" evidence="1">
    <location>
        <begin position="114"/>
        <end position="134"/>
    </location>
</feature>
<sequence>MFLSAKTLAFTGVLLALAELCIVASGIFEWNTLVLLAAAAFLVGIVIREWGMKAGAAFFTAAVVLGVFLAPNKIYCVTFGAMGLYVLADEGVFRMMQKRPLMGHRRLWQAVLKWAVFNVMFLPMVLFFPQLLFLKPITGWWLAGTILLGQAAWFLFDMAYDCFQATIWGRIRGRLPH</sequence>
<evidence type="ECO:0000313" key="3">
    <source>
        <dbReference type="Proteomes" id="UP000292927"/>
    </source>
</evidence>
<keyword evidence="1" id="KW-1133">Transmembrane helix</keyword>
<dbReference type="EMBL" id="SGXF01000001">
    <property type="protein sequence ID" value="RZT02595.1"/>
    <property type="molecule type" value="Genomic_DNA"/>
</dbReference>
<proteinExistence type="predicted"/>
<feature type="transmembrane region" description="Helical" evidence="1">
    <location>
        <begin position="140"/>
        <end position="160"/>
    </location>
</feature>
<evidence type="ECO:0000256" key="1">
    <source>
        <dbReference type="SAM" id="Phobius"/>
    </source>
</evidence>
<dbReference type="OrthoDB" id="1908149at2"/>
<dbReference type="AlphaFoldDB" id="A0A4Q7PQ10"/>
<protein>
    <submittedName>
        <fullName evidence="2">Uncharacterized protein</fullName>
    </submittedName>
</protein>
<gene>
    <name evidence="2" type="ORF">EV209_0716</name>
</gene>
<feature type="transmembrane region" description="Helical" evidence="1">
    <location>
        <begin position="28"/>
        <end position="47"/>
    </location>
</feature>
<name>A0A4Q7PQ10_9FIRM</name>
<keyword evidence="1" id="KW-0472">Membrane</keyword>
<dbReference type="Proteomes" id="UP000292927">
    <property type="component" value="Unassembled WGS sequence"/>
</dbReference>
<feature type="transmembrane region" description="Helical" evidence="1">
    <location>
        <begin position="77"/>
        <end position="93"/>
    </location>
</feature>